<sequence>MKKAITMYGPHSLFTRLILNAMVSSIGTFTPYDWRILIKALLKPGEYLQWTTWFQDTARDHANRNARAGAPQNQITFEILETAISCTVIGEEAKRQLEKLLAYENANQECQRAIAPIRDTGTIFYHLKACRKIGSETPKDANAS</sequence>
<gene>
    <name evidence="2" type="ORF">Celaphus_00014376</name>
</gene>
<accession>A0A212D4Z5</accession>
<keyword evidence="1" id="KW-0519">Myristate</keyword>
<keyword evidence="3" id="KW-1185">Reference proteome</keyword>
<reference evidence="2 3" key="1">
    <citation type="journal article" date="2018" name="Mol. Genet. Genomics">
        <title>The red deer Cervus elaphus genome CerEla1.0: sequencing, annotating, genes, and chromosomes.</title>
        <authorList>
            <person name="Bana N.A."/>
            <person name="Nyiri A."/>
            <person name="Nagy J."/>
            <person name="Frank K."/>
            <person name="Nagy T."/>
            <person name="Steger V."/>
            <person name="Schiller M."/>
            <person name="Lakatos P."/>
            <person name="Sugar L."/>
            <person name="Horn P."/>
            <person name="Barta E."/>
            <person name="Orosz L."/>
        </authorList>
    </citation>
    <scope>NUCLEOTIDE SEQUENCE [LARGE SCALE GENOMIC DNA]</scope>
    <source>
        <strain evidence="2">Hungarian</strain>
    </source>
</reference>
<dbReference type="Gene3D" id="1.10.375.10">
    <property type="entry name" value="Human Immunodeficiency Virus Type 1 Capsid Protein"/>
    <property type="match status" value="1"/>
</dbReference>
<organism evidence="2 3">
    <name type="scientific">Cervus elaphus hippelaphus</name>
    <name type="common">European red deer</name>
    <dbReference type="NCBI Taxonomy" id="46360"/>
    <lineage>
        <taxon>Eukaryota</taxon>
        <taxon>Metazoa</taxon>
        <taxon>Chordata</taxon>
        <taxon>Craniata</taxon>
        <taxon>Vertebrata</taxon>
        <taxon>Euteleostomi</taxon>
        <taxon>Mammalia</taxon>
        <taxon>Eutheria</taxon>
        <taxon>Laurasiatheria</taxon>
        <taxon>Artiodactyla</taxon>
        <taxon>Ruminantia</taxon>
        <taxon>Pecora</taxon>
        <taxon>Cervidae</taxon>
        <taxon>Cervinae</taxon>
        <taxon>Cervus</taxon>
    </lineage>
</organism>
<dbReference type="InterPro" id="IPR008919">
    <property type="entry name" value="Retrov_capsid_N"/>
</dbReference>
<dbReference type="GO" id="GO:0016032">
    <property type="term" value="P:viral process"/>
    <property type="evidence" value="ECO:0007669"/>
    <property type="project" value="InterPro"/>
</dbReference>
<dbReference type="Proteomes" id="UP000242450">
    <property type="component" value="Chromosome 7"/>
</dbReference>
<dbReference type="SUPFAM" id="SSF47943">
    <property type="entry name" value="Retrovirus capsid protein, N-terminal core domain"/>
    <property type="match status" value="1"/>
</dbReference>
<dbReference type="OrthoDB" id="9809438at2759"/>
<comment type="caution">
    <text evidence="2">The sequence shown here is derived from an EMBL/GenBank/DDBJ whole genome shotgun (WGS) entry which is preliminary data.</text>
</comment>
<dbReference type="Pfam" id="PF00607">
    <property type="entry name" value="Gag_p24"/>
    <property type="match status" value="1"/>
</dbReference>
<name>A0A212D4Z5_CEREH</name>
<dbReference type="AlphaFoldDB" id="A0A212D4Z5"/>
<proteinExistence type="predicted"/>
<protein>
    <submittedName>
        <fullName evidence="2">Uncharacterized protein</fullName>
    </submittedName>
</protein>
<dbReference type="PANTHER" id="PTHR40389:SF2">
    <property type="entry name" value="ENDOGENOUS RETROVIRUS GROUP K MEMBER 24 GAG POLYPROTEIN-RELATED"/>
    <property type="match status" value="1"/>
</dbReference>
<dbReference type="EMBL" id="MKHE01000007">
    <property type="protein sequence ID" value="OWK13325.1"/>
    <property type="molecule type" value="Genomic_DNA"/>
</dbReference>
<evidence type="ECO:0000313" key="3">
    <source>
        <dbReference type="Proteomes" id="UP000242450"/>
    </source>
</evidence>
<dbReference type="InterPro" id="IPR050195">
    <property type="entry name" value="Primate_lentivir_Gag_pol-like"/>
</dbReference>
<dbReference type="SUPFAM" id="SSF47353">
    <property type="entry name" value="Retrovirus capsid dimerization domain-like"/>
    <property type="match status" value="1"/>
</dbReference>
<evidence type="ECO:0000313" key="2">
    <source>
        <dbReference type="EMBL" id="OWK13325.1"/>
    </source>
</evidence>
<evidence type="ECO:0000256" key="1">
    <source>
        <dbReference type="ARBA" id="ARBA00022707"/>
    </source>
</evidence>
<keyword evidence="1" id="KW-0449">Lipoprotein</keyword>
<dbReference type="PANTHER" id="PTHR40389">
    <property type="entry name" value="ENDOGENOUS RETROVIRUS GROUP K MEMBER 24 GAG POLYPROTEIN-RELATED"/>
    <property type="match status" value="1"/>
</dbReference>